<dbReference type="PANTHER" id="PTHR14491:SF7">
    <property type="entry name" value="SOSONDOWAH, ISOFORM G"/>
    <property type="match status" value="1"/>
</dbReference>
<feature type="compositionally biased region" description="Basic and acidic residues" evidence="5">
    <location>
        <begin position="17"/>
        <end position="41"/>
    </location>
</feature>
<dbReference type="Pfam" id="PF13637">
    <property type="entry name" value="Ank_4"/>
    <property type="match status" value="1"/>
</dbReference>
<evidence type="ECO:0000256" key="1">
    <source>
        <dbReference type="ARBA" id="ARBA00022737"/>
    </source>
</evidence>
<feature type="region of interest" description="Disordered" evidence="5">
    <location>
        <begin position="62"/>
        <end position="98"/>
    </location>
</feature>
<keyword evidence="7" id="KW-1185">Reference proteome</keyword>
<dbReference type="Gene3D" id="1.25.40.20">
    <property type="entry name" value="Ankyrin repeat-containing domain"/>
    <property type="match status" value="1"/>
</dbReference>
<evidence type="ECO:0000256" key="2">
    <source>
        <dbReference type="ARBA" id="ARBA00023043"/>
    </source>
</evidence>
<dbReference type="SUPFAM" id="SSF48403">
    <property type="entry name" value="Ankyrin repeat"/>
    <property type="match status" value="1"/>
</dbReference>
<dbReference type="PANTHER" id="PTHR14491">
    <property type="entry name" value="SOSONDOWAH, ISOFORM G"/>
    <property type="match status" value="1"/>
</dbReference>
<dbReference type="STRING" id="947166.A0A1D1UV67"/>
<evidence type="ECO:0000313" key="6">
    <source>
        <dbReference type="EMBL" id="GAU93576.1"/>
    </source>
</evidence>
<feature type="region of interest" description="Disordered" evidence="5">
    <location>
        <begin position="1"/>
        <end position="47"/>
    </location>
</feature>
<dbReference type="SMART" id="SM00248">
    <property type="entry name" value="ANK"/>
    <property type="match status" value="2"/>
</dbReference>
<evidence type="ECO:0000313" key="7">
    <source>
        <dbReference type="Proteomes" id="UP000186922"/>
    </source>
</evidence>
<gene>
    <name evidence="6" type="primary">RvY_05499-1</name>
    <name evidence="6" type="synonym">RvY_05499.1</name>
    <name evidence="6" type="ORF">RvY_05499</name>
</gene>
<dbReference type="OrthoDB" id="539213at2759"/>
<accession>A0A1D1UV67</accession>
<name>A0A1D1UV67_RAMVA</name>
<evidence type="ECO:0000256" key="5">
    <source>
        <dbReference type="SAM" id="MobiDB-lite"/>
    </source>
</evidence>
<organism evidence="6 7">
    <name type="scientific">Ramazzottius varieornatus</name>
    <name type="common">Water bear</name>
    <name type="synonym">Tardigrade</name>
    <dbReference type="NCBI Taxonomy" id="947166"/>
    <lineage>
        <taxon>Eukaryota</taxon>
        <taxon>Metazoa</taxon>
        <taxon>Ecdysozoa</taxon>
        <taxon>Tardigrada</taxon>
        <taxon>Eutardigrada</taxon>
        <taxon>Parachela</taxon>
        <taxon>Hypsibioidea</taxon>
        <taxon>Ramazzottiidae</taxon>
        <taxon>Ramazzottius</taxon>
    </lineage>
</organism>
<keyword evidence="1" id="KW-0677">Repeat</keyword>
<dbReference type="InterPro" id="IPR002110">
    <property type="entry name" value="Ankyrin_rpt"/>
</dbReference>
<feature type="repeat" description="ANK" evidence="4">
    <location>
        <begin position="181"/>
        <end position="214"/>
    </location>
</feature>
<comment type="similarity">
    <text evidence="3">Belongs to the SOWAH family.</text>
</comment>
<dbReference type="Proteomes" id="UP000186922">
    <property type="component" value="Unassembled WGS sequence"/>
</dbReference>
<dbReference type="InterPro" id="IPR036770">
    <property type="entry name" value="Ankyrin_rpt-contain_sf"/>
</dbReference>
<reference evidence="6 7" key="1">
    <citation type="journal article" date="2016" name="Nat. Commun.">
        <title>Extremotolerant tardigrade genome and improved radiotolerance of human cultured cells by tardigrade-unique protein.</title>
        <authorList>
            <person name="Hashimoto T."/>
            <person name="Horikawa D.D."/>
            <person name="Saito Y."/>
            <person name="Kuwahara H."/>
            <person name="Kozuka-Hata H."/>
            <person name="Shin-I T."/>
            <person name="Minakuchi Y."/>
            <person name="Ohishi K."/>
            <person name="Motoyama A."/>
            <person name="Aizu T."/>
            <person name="Enomoto A."/>
            <person name="Kondo K."/>
            <person name="Tanaka S."/>
            <person name="Hara Y."/>
            <person name="Koshikawa S."/>
            <person name="Sagara H."/>
            <person name="Miura T."/>
            <person name="Yokobori S."/>
            <person name="Miyagawa K."/>
            <person name="Suzuki Y."/>
            <person name="Kubo T."/>
            <person name="Oyama M."/>
            <person name="Kohara Y."/>
            <person name="Fujiyama A."/>
            <person name="Arakawa K."/>
            <person name="Katayama T."/>
            <person name="Toyoda A."/>
            <person name="Kunieda T."/>
        </authorList>
    </citation>
    <scope>NUCLEOTIDE SEQUENCE [LARGE SCALE GENOMIC DNA]</scope>
    <source>
        <strain evidence="6 7">YOKOZUNA-1</strain>
    </source>
</reference>
<keyword evidence="2 4" id="KW-0040">ANK repeat</keyword>
<sequence length="414" mass="45071">MDVKAKQNGHHSSGNKALEKLTRQDVDNSTRTPEKLDREDAPIPVGLVKGFGGAIEKTLAAHAANTVKQHERKQSATPKDSKREPRDPSEASGKLQSKVTEFDREKLTVDSAVFRAWFLATAKNDSPNIKRIVLEHPDLARARMPGSGYTAVHWAAHHGNDELLAFLVKKCEANVQARSRAGYTPLHVAAMRHKTETMAALVNECQADRDAVDYSGKTAAQYLNAQPKHSGFRRPASRQPPQRISKTLSHAFSTSIRRVGSMNAKLRQSMRKFGPFGGGTSSLSLKESCSSPGPFCEDRTDNDVTLMPPPMSLPSGGKHRINRLMRRGSEISELSRSDSVISDDSDFLRSSDIHGSGKLDSESDNVSYYGSETLDVAATDSHTVTSLSSNTGSKTSSPLVYTKTLNISDDGSVV</sequence>
<protein>
    <submittedName>
        <fullName evidence="6">Uncharacterized protein</fullName>
    </submittedName>
</protein>
<comment type="caution">
    <text evidence="6">The sequence shown here is derived from an EMBL/GenBank/DDBJ whole genome shotgun (WGS) entry which is preliminary data.</text>
</comment>
<dbReference type="AlphaFoldDB" id="A0A1D1UV67"/>
<evidence type="ECO:0000256" key="3">
    <source>
        <dbReference type="ARBA" id="ARBA00038122"/>
    </source>
</evidence>
<feature type="compositionally biased region" description="Basic and acidic residues" evidence="5">
    <location>
        <begin position="68"/>
        <end position="89"/>
    </location>
</feature>
<proteinExistence type="inferred from homology"/>
<dbReference type="PROSITE" id="PS50088">
    <property type="entry name" value="ANK_REPEAT"/>
    <property type="match status" value="1"/>
</dbReference>
<dbReference type="EMBL" id="BDGG01000002">
    <property type="protein sequence ID" value="GAU93576.1"/>
    <property type="molecule type" value="Genomic_DNA"/>
</dbReference>
<evidence type="ECO:0000256" key="4">
    <source>
        <dbReference type="PROSITE-ProRule" id="PRU00023"/>
    </source>
</evidence>